<dbReference type="InterPro" id="IPR051055">
    <property type="entry name" value="PIF1_helicase"/>
</dbReference>
<keyword evidence="1" id="KW-0233">DNA recombination</keyword>
<keyword evidence="1" id="KW-0067">ATP-binding</keyword>
<organism evidence="3 4">
    <name type="scientific">Phytophthora fragariaefolia</name>
    <dbReference type="NCBI Taxonomy" id="1490495"/>
    <lineage>
        <taxon>Eukaryota</taxon>
        <taxon>Sar</taxon>
        <taxon>Stramenopiles</taxon>
        <taxon>Oomycota</taxon>
        <taxon>Peronosporomycetes</taxon>
        <taxon>Peronosporales</taxon>
        <taxon>Peronosporaceae</taxon>
        <taxon>Phytophthora</taxon>
    </lineage>
</organism>
<dbReference type="GO" id="GO:0043139">
    <property type="term" value="F:5'-3' DNA helicase activity"/>
    <property type="evidence" value="ECO:0007669"/>
    <property type="project" value="UniProtKB-EC"/>
</dbReference>
<feature type="domain" description="DNA helicase Pif1-like DEAD-box helicase" evidence="2">
    <location>
        <begin position="40"/>
        <end position="221"/>
    </location>
</feature>
<comment type="cofactor">
    <cofactor evidence="1">
        <name>Mg(2+)</name>
        <dbReference type="ChEBI" id="CHEBI:18420"/>
    </cofactor>
</comment>
<keyword evidence="1" id="KW-0378">Hydrolase</keyword>
<gene>
    <name evidence="3" type="ORF">Pfra01_002440700</name>
</gene>
<dbReference type="Gene3D" id="3.40.50.300">
    <property type="entry name" value="P-loop containing nucleotide triphosphate hydrolases"/>
    <property type="match status" value="1"/>
</dbReference>
<dbReference type="GO" id="GO:0016787">
    <property type="term" value="F:hydrolase activity"/>
    <property type="evidence" value="ECO:0007669"/>
    <property type="project" value="UniProtKB-KW"/>
</dbReference>
<keyword evidence="1" id="KW-0347">Helicase</keyword>
<sequence>MGEDSSISCASMADSQWVPFVLAMQQSRARLKATLKCTECQPLHLIINGEGGSGKSWLIDHIVKDVNFVFSGSNQQHSPDRVQLLAHQCTAAFNINGQTICSALGFSSFSRSAFSTPYASLAAQKNGPTKLKQIQERYKDIHLVVIDEFNVISCGMLYWIDQRMREIWPSHRHLRFGGRDIVFTGDSAQLDPVVPYSLSTPTHKIANEAHKKGREIWEEIELECTLTSQNRGKLDPEWFDALRRLRKLEPTPADVDLFHSRCCLTEQYSDSFAAAKHIAHKNVDAETANQKCILANTTPILQIKSQHHVQQKRLHHQRDIPAGTVHALVSEAEAVNSDRDRVVGTQIKLCWCSSYANLQC</sequence>
<keyword evidence="1" id="KW-0234">DNA repair</keyword>
<reference evidence="3" key="1">
    <citation type="submission" date="2023-04" db="EMBL/GenBank/DDBJ databases">
        <title>Phytophthora fragariaefolia NBRC 109709.</title>
        <authorList>
            <person name="Ichikawa N."/>
            <person name="Sato H."/>
            <person name="Tonouchi N."/>
        </authorList>
    </citation>
    <scope>NUCLEOTIDE SEQUENCE</scope>
    <source>
        <strain evidence="3">NBRC 109709</strain>
    </source>
</reference>
<keyword evidence="1" id="KW-0227">DNA damage</keyword>
<proteinExistence type="inferred from homology"/>
<dbReference type="OrthoDB" id="120292at2759"/>
<dbReference type="PANTHER" id="PTHR47642">
    <property type="entry name" value="ATP-DEPENDENT DNA HELICASE"/>
    <property type="match status" value="1"/>
</dbReference>
<dbReference type="SUPFAM" id="SSF52540">
    <property type="entry name" value="P-loop containing nucleoside triphosphate hydrolases"/>
    <property type="match status" value="1"/>
</dbReference>
<name>A0A9W6YA21_9STRA</name>
<comment type="caution">
    <text evidence="3">The sequence shown here is derived from an EMBL/GenBank/DDBJ whole genome shotgun (WGS) entry which is preliminary data.</text>
</comment>
<dbReference type="InterPro" id="IPR010285">
    <property type="entry name" value="DNA_helicase_pif1-like_DEAD"/>
</dbReference>
<dbReference type="GO" id="GO:0006310">
    <property type="term" value="P:DNA recombination"/>
    <property type="evidence" value="ECO:0007669"/>
    <property type="project" value="UniProtKB-KW"/>
</dbReference>
<evidence type="ECO:0000313" key="4">
    <source>
        <dbReference type="Proteomes" id="UP001165121"/>
    </source>
</evidence>
<dbReference type="GO" id="GO:0000723">
    <property type="term" value="P:telomere maintenance"/>
    <property type="evidence" value="ECO:0007669"/>
    <property type="project" value="InterPro"/>
</dbReference>
<accession>A0A9W6YA21</accession>
<dbReference type="GO" id="GO:0005524">
    <property type="term" value="F:ATP binding"/>
    <property type="evidence" value="ECO:0007669"/>
    <property type="project" value="UniProtKB-KW"/>
</dbReference>
<evidence type="ECO:0000256" key="1">
    <source>
        <dbReference type="RuleBase" id="RU363044"/>
    </source>
</evidence>
<comment type="similarity">
    <text evidence="1">Belongs to the helicase family.</text>
</comment>
<comment type="catalytic activity">
    <reaction evidence="1">
        <text>ATP + H2O = ADP + phosphate + H(+)</text>
        <dbReference type="Rhea" id="RHEA:13065"/>
        <dbReference type="ChEBI" id="CHEBI:15377"/>
        <dbReference type="ChEBI" id="CHEBI:15378"/>
        <dbReference type="ChEBI" id="CHEBI:30616"/>
        <dbReference type="ChEBI" id="CHEBI:43474"/>
        <dbReference type="ChEBI" id="CHEBI:456216"/>
        <dbReference type="EC" id="5.6.2.3"/>
    </reaction>
</comment>
<evidence type="ECO:0000259" key="2">
    <source>
        <dbReference type="Pfam" id="PF05970"/>
    </source>
</evidence>
<dbReference type="GO" id="GO:0006281">
    <property type="term" value="P:DNA repair"/>
    <property type="evidence" value="ECO:0007669"/>
    <property type="project" value="UniProtKB-KW"/>
</dbReference>
<evidence type="ECO:0000313" key="3">
    <source>
        <dbReference type="EMBL" id="GMF57209.1"/>
    </source>
</evidence>
<protein>
    <recommendedName>
        <fullName evidence="1">ATP-dependent DNA helicase</fullName>
        <ecNumber evidence="1">5.6.2.3</ecNumber>
    </recommendedName>
</protein>
<dbReference type="Proteomes" id="UP001165121">
    <property type="component" value="Unassembled WGS sequence"/>
</dbReference>
<dbReference type="Pfam" id="PF05970">
    <property type="entry name" value="PIF1"/>
    <property type="match status" value="1"/>
</dbReference>
<keyword evidence="1" id="KW-0547">Nucleotide-binding</keyword>
<dbReference type="EC" id="5.6.2.3" evidence="1"/>
<dbReference type="InterPro" id="IPR027417">
    <property type="entry name" value="P-loop_NTPase"/>
</dbReference>
<keyword evidence="4" id="KW-1185">Reference proteome</keyword>
<dbReference type="AlphaFoldDB" id="A0A9W6YA21"/>
<dbReference type="EMBL" id="BSXT01004241">
    <property type="protein sequence ID" value="GMF57209.1"/>
    <property type="molecule type" value="Genomic_DNA"/>
</dbReference>